<name>A0A4R5XHN1_9AGAM</name>
<dbReference type="Proteomes" id="UP000294933">
    <property type="component" value="Unassembled WGS sequence"/>
</dbReference>
<organism evidence="2 3">
    <name type="scientific">Rickenella mellea</name>
    <dbReference type="NCBI Taxonomy" id="50990"/>
    <lineage>
        <taxon>Eukaryota</taxon>
        <taxon>Fungi</taxon>
        <taxon>Dikarya</taxon>
        <taxon>Basidiomycota</taxon>
        <taxon>Agaricomycotina</taxon>
        <taxon>Agaricomycetes</taxon>
        <taxon>Hymenochaetales</taxon>
        <taxon>Rickenellaceae</taxon>
        <taxon>Rickenella</taxon>
    </lineage>
</organism>
<evidence type="ECO:0000313" key="2">
    <source>
        <dbReference type="EMBL" id="TDL29777.1"/>
    </source>
</evidence>
<dbReference type="AlphaFoldDB" id="A0A4R5XHN1"/>
<feature type="compositionally biased region" description="Low complexity" evidence="1">
    <location>
        <begin position="148"/>
        <end position="168"/>
    </location>
</feature>
<sequence>MSTIITLRPRAATHRRAFHPSLTPMDEEFSSPLLSHPLVSQKKPQHGETHEKQSEPPSPPPREPPPPIPDASEPVAAYMRSLTATGTRRTQSLSAVATTKPLNIRRKEVPAALAMNRKQPHGFPERRTPLRTQSLSYTGTRHKDDSSSSESSASSCSSSSSTPTSSPTASPPPSEPPSPPANPQRQKPRGPRPLPLPSKPKKSLRHPKTPFSPAAPYASPFVSITNFSAFAYSEEDYIDWDGIEEYMEGWDGNDSQGHDDPDADGELHWPNTPFPLPPSRTTRHDLGRKS</sequence>
<feature type="compositionally biased region" description="Polar residues" evidence="1">
    <location>
        <begin position="130"/>
        <end position="139"/>
    </location>
</feature>
<feature type="compositionally biased region" description="Pro residues" evidence="1">
    <location>
        <begin position="169"/>
        <end position="182"/>
    </location>
</feature>
<feature type="compositionally biased region" description="Pro residues" evidence="1">
    <location>
        <begin position="56"/>
        <end position="69"/>
    </location>
</feature>
<feature type="region of interest" description="Disordered" evidence="1">
    <location>
        <begin position="15"/>
        <end position="218"/>
    </location>
</feature>
<gene>
    <name evidence="2" type="ORF">BD410DRAFT_780267</name>
</gene>
<feature type="compositionally biased region" description="Polar residues" evidence="1">
    <location>
        <begin position="82"/>
        <end position="101"/>
    </location>
</feature>
<evidence type="ECO:0000313" key="3">
    <source>
        <dbReference type="Proteomes" id="UP000294933"/>
    </source>
</evidence>
<proteinExistence type="predicted"/>
<dbReference type="VEuPathDB" id="FungiDB:BD410DRAFT_780267"/>
<reference evidence="2 3" key="1">
    <citation type="submission" date="2018-06" db="EMBL/GenBank/DDBJ databases">
        <title>A transcriptomic atlas of mushroom development highlights an independent origin of complex multicellularity.</title>
        <authorList>
            <consortium name="DOE Joint Genome Institute"/>
            <person name="Krizsan K."/>
            <person name="Almasi E."/>
            <person name="Merenyi Z."/>
            <person name="Sahu N."/>
            <person name="Viragh M."/>
            <person name="Koszo T."/>
            <person name="Mondo S."/>
            <person name="Kiss B."/>
            <person name="Balint B."/>
            <person name="Kues U."/>
            <person name="Barry K."/>
            <person name="Hegedus J.C."/>
            <person name="Henrissat B."/>
            <person name="Johnson J."/>
            <person name="Lipzen A."/>
            <person name="Ohm R."/>
            <person name="Nagy I."/>
            <person name="Pangilinan J."/>
            <person name="Yan J."/>
            <person name="Xiong Y."/>
            <person name="Grigoriev I.V."/>
            <person name="Hibbett D.S."/>
            <person name="Nagy L.G."/>
        </authorList>
    </citation>
    <scope>NUCLEOTIDE SEQUENCE [LARGE SCALE GENOMIC DNA]</scope>
    <source>
        <strain evidence="2 3">SZMC22713</strain>
    </source>
</reference>
<feature type="region of interest" description="Disordered" evidence="1">
    <location>
        <begin position="248"/>
        <end position="290"/>
    </location>
</feature>
<feature type="compositionally biased region" description="Basic residues" evidence="1">
    <location>
        <begin position="199"/>
        <end position="208"/>
    </location>
</feature>
<dbReference type="EMBL" id="ML170156">
    <property type="protein sequence ID" value="TDL29777.1"/>
    <property type="molecule type" value="Genomic_DNA"/>
</dbReference>
<evidence type="ECO:0000256" key="1">
    <source>
        <dbReference type="SAM" id="MobiDB-lite"/>
    </source>
</evidence>
<protein>
    <submittedName>
        <fullName evidence="2">Uncharacterized protein</fullName>
    </submittedName>
</protein>
<feature type="compositionally biased region" description="Basic and acidic residues" evidence="1">
    <location>
        <begin position="45"/>
        <end position="54"/>
    </location>
</feature>
<keyword evidence="3" id="KW-1185">Reference proteome</keyword>
<accession>A0A4R5XHN1</accession>